<dbReference type="Pfam" id="PF01557">
    <property type="entry name" value="FAA_hydrolase"/>
    <property type="match status" value="1"/>
</dbReference>
<feature type="domain" description="Fumarylacetoacetase-like C-terminal" evidence="2">
    <location>
        <begin position="94"/>
        <end position="252"/>
    </location>
</feature>
<dbReference type="AlphaFoldDB" id="A0A9W6JLB2"/>
<evidence type="ECO:0000256" key="1">
    <source>
        <dbReference type="ARBA" id="ARBA00023239"/>
    </source>
</evidence>
<evidence type="ECO:0000313" key="4">
    <source>
        <dbReference type="Proteomes" id="UP001143364"/>
    </source>
</evidence>
<dbReference type="PANTHER" id="PTHR30143">
    <property type="entry name" value="ACID HYDRATASE"/>
    <property type="match status" value="1"/>
</dbReference>
<dbReference type="Gene3D" id="3.90.850.10">
    <property type="entry name" value="Fumarylacetoacetase-like, C-terminal domain"/>
    <property type="match status" value="1"/>
</dbReference>
<name>A0A9W6JLB2_9HYPH</name>
<reference evidence="3" key="1">
    <citation type="journal article" date="2014" name="Int. J. Syst. Evol. Microbiol.">
        <title>Complete genome sequence of Corynebacterium casei LMG S-19264T (=DSM 44701T), isolated from a smear-ripened cheese.</title>
        <authorList>
            <consortium name="US DOE Joint Genome Institute (JGI-PGF)"/>
            <person name="Walter F."/>
            <person name="Albersmeier A."/>
            <person name="Kalinowski J."/>
            <person name="Ruckert C."/>
        </authorList>
    </citation>
    <scope>NUCLEOTIDE SEQUENCE</scope>
    <source>
        <strain evidence="3">VKM B-2555</strain>
    </source>
</reference>
<evidence type="ECO:0000259" key="2">
    <source>
        <dbReference type="Pfam" id="PF01557"/>
    </source>
</evidence>
<dbReference type="InterPro" id="IPR050772">
    <property type="entry name" value="Hydratase-Decarb/MhpD_sf"/>
</dbReference>
<dbReference type="InterPro" id="IPR011234">
    <property type="entry name" value="Fumarylacetoacetase-like_C"/>
</dbReference>
<dbReference type="PANTHER" id="PTHR30143:SF0">
    <property type="entry name" value="2-KETO-4-PENTENOATE HYDRATASE"/>
    <property type="match status" value="1"/>
</dbReference>
<dbReference type="EMBL" id="BSFK01000016">
    <property type="protein sequence ID" value="GLK77930.1"/>
    <property type="molecule type" value="Genomic_DNA"/>
</dbReference>
<keyword evidence="1" id="KW-0456">Lyase</keyword>
<keyword evidence="4" id="KW-1185">Reference proteome</keyword>
<dbReference type="RefSeq" id="WP_271205758.1">
    <property type="nucleotide sequence ID" value="NZ_BSFK01000016.1"/>
</dbReference>
<dbReference type="InterPro" id="IPR036663">
    <property type="entry name" value="Fumarylacetoacetase_C_sf"/>
</dbReference>
<comment type="caution">
    <text evidence="3">The sequence shown here is derived from an EMBL/GenBank/DDBJ whole genome shotgun (WGS) entry which is preliminary data.</text>
</comment>
<dbReference type="Proteomes" id="UP001143364">
    <property type="component" value="Unassembled WGS sequence"/>
</dbReference>
<accession>A0A9W6JLB2</accession>
<dbReference type="GO" id="GO:0005737">
    <property type="term" value="C:cytoplasm"/>
    <property type="evidence" value="ECO:0007669"/>
    <property type="project" value="TreeGrafter"/>
</dbReference>
<gene>
    <name evidence="3" type="ORF">GCM10008171_31840</name>
</gene>
<reference evidence="3" key="2">
    <citation type="submission" date="2023-01" db="EMBL/GenBank/DDBJ databases">
        <authorList>
            <person name="Sun Q."/>
            <person name="Evtushenko L."/>
        </authorList>
    </citation>
    <scope>NUCLEOTIDE SEQUENCE</scope>
    <source>
        <strain evidence="3">VKM B-2555</strain>
    </source>
</reference>
<protein>
    <submittedName>
        <fullName evidence="3">Hydratase</fullName>
    </submittedName>
</protein>
<dbReference type="SUPFAM" id="SSF56529">
    <property type="entry name" value="FAH"/>
    <property type="match status" value="1"/>
</dbReference>
<organism evidence="3 4">
    <name type="scientific">Methylopila jiangsuensis</name>
    <dbReference type="NCBI Taxonomy" id="586230"/>
    <lineage>
        <taxon>Bacteria</taxon>
        <taxon>Pseudomonadati</taxon>
        <taxon>Pseudomonadota</taxon>
        <taxon>Alphaproteobacteria</taxon>
        <taxon>Hyphomicrobiales</taxon>
        <taxon>Methylopilaceae</taxon>
        <taxon>Methylopila</taxon>
    </lineage>
</organism>
<proteinExistence type="predicted"/>
<sequence length="255" mass="26520">MTTLPTDRAGRIAEAVRLLADARGEGRRLATPPFEIADDEEATAIHFAAVEALGPIRGWKVGAASPEATPAAGALTADTLFDGPAALPAYALGAVEGEIAVQLGRDLPARDEPYATDEVLAAVASWRPAIEVLESAFDGWRGQPKPWKVADRQSHGALVLGAPAPAAPATPLGALPVRLSVDGEIVFDHEGGNTAGDPTRLLVWLANHLRGTDRFLKAGDVVTTGSATPFLQAKPGQRVRVEFAELGSVEATFGG</sequence>
<evidence type="ECO:0000313" key="3">
    <source>
        <dbReference type="EMBL" id="GLK77930.1"/>
    </source>
</evidence>
<dbReference type="GO" id="GO:0008684">
    <property type="term" value="F:2-oxopent-4-enoate hydratase activity"/>
    <property type="evidence" value="ECO:0007669"/>
    <property type="project" value="TreeGrafter"/>
</dbReference>